<evidence type="ECO:0000256" key="1">
    <source>
        <dbReference type="ARBA" id="ARBA00023157"/>
    </source>
</evidence>
<keyword evidence="6" id="KW-1185">Reference proteome</keyword>
<dbReference type="OrthoDB" id="430826at2759"/>
<dbReference type="PANTHER" id="PTHR10574">
    <property type="entry name" value="NETRIN/LAMININ-RELATED"/>
    <property type="match status" value="1"/>
</dbReference>
<dbReference type="Proteomes" id="UP000677054">
    <property type="component" value="Unassembled WGS sequence"/>
</dbReference>
<name>A0A7R8XGN5_9CRUS</name>
<evidence type="ECO:0000313" key="5">
    <source>
        <dbReference type="EMBL" id="CAD7246836.1"/>
    </source>
</evidence>
<reference evidence="5" key="1">
    <citation type="submission" date="2020-11" db="EMBL/GenBank/DDBJ databases">
        <authorList>
            <person name="Tran Van P."/>
        </authorList>
    </citation>
    <scope>NUCLEOTIDE SEQUENCE</scope>
</reference>
<dbReference type="EMBL" id="LR900770">
    <property type="protein sequence ID" value="CAD7246836.1"/>
    <property type="molecule type" value="Genomic_DNA"/>
</dbReference>
<proteinExistence type="predicted"/>
<dbReference type="Gene3D" id="2.60.120.260">
    <property type="entry name" value="Galactose-binding domain-like"/>
    <property type="match status" value="1"/>
</dbReference>
<dbReference type="InterPro" id="IPR008211">
    <property type="entry name" value="Laminin_N"/>
</dbReference>
<keyword evidence="1" id="KW-1015">Disulfide bond</keyword>
<dbReference type="SMART" id="SM00136">
    <property type="entry name" value="LamNT"/>
    <property type="match status" value="1"/>
</dbReference>
<evidence type="ECO:0000256" key="2">
    <source>
        <dbReference type="ARBA" id="ARBA00023292"/>
    </source>
</evidence>
<dbReference type="InterPro" id="IPR050440">
    <property type="entry name" value="Laminin/Netrin_ECM"/>
</dbReference>
<feature type="region of interest" description="Disordered" evidence="3">
    <location>
        <begin position="26"/>
        <end position="90"/>
    </location>
</feature>
<evidence type="ECO:0000313" key="6">
    <source>
        <dbReference type="Proteomes" id="UP000677054"/>
    </source>
</evidence>
<dbReference type="Pfam" id="PF00055">
    <property type="entry name" value="Laminin_N"/>
    <property type="match status" value="1"/>
</dbReference>
<accession>A0A7R8XGN5</accession>
<sequence>MELHVETSRYSLETLSLMESQAFRKNRSPPLPLFEGRASTPSHRKRAPQAIPVVQGEVEEQSGHIPVSGGGGSGPSGSLGRGAPAGPQAAQSSLWVRGFSDGTKLVAQKPWGDESDPLSFFFQHCVPEFINAAFNARVEATNTCGMRRPQEYCIQATQTCTICDNNDPHESHPPEYLTDFSSERNETWWQSETMNEGVDVDGRIGPGFNYDRIIDQVNLTLNLGASRNS</sequence>
<dbReference type="GO" id="GO:0009887">
    <property type="term" value="P:animal organ morphogenesis"/>
    <property type="evidence" value="ECO:0007669"/>
    <property type="project" value="TreeGrafter"/>
</dbReference>
<evidence type="ECO:0000259" key="4">
    <source>
        <dbReference type="PROSITE" id="PS51117"/>
    </source>
</evidence>
<dbReference type="GO" id="GO:0007411">
    <property type="term" value="P:axon guidance"/>
    <property type="evidence" value="ECO:0007669"/>
    <property type="project" value="TreeGrafter"/>
</dbReference>
<dbReference type="AlphaFoldDB" id="A0A7R8XGN5"/>
<feature type="domain" description="Laminin N-terminal" evidence="4">
    <location>
        <begin position="121"/>
        <end position="229"/>
    </location>
</feature>
<evidence type="ECO:0000256" key="3">
    <source>
        <dbReference type="SAM" id="MobiDB-lite"/>
    </source>
</evidence>
<dbReference type="GO" id="GO:0009888">
    <property type="term" value="P:tissue development"/>
    <property type="evidence" value="ECO:0007669"/>
    <property type="project" value="TreeGrafter"/>
</dbReference>
<feature type="compositionally biased region" description="Gly residues" evidence="3">
    <location>
        <begin position="68"/>
        <end position="80"/>
    </location>
</feature>
<organism evidence="5">
    <name type="scientific">Darwinula stevensoni</name>
    <dbReference type="NCBI Taxonomy" id="69355"/>
    <lineage>
        <taxon>Eukaryota</taxon>
        <taxon>Metazoa</taxon>
        <taxon>Ecdysozoa</taxon>
        <taxon>Arthropoda</taxon>
        <taxon>Crustacea</taxon>
        <taxon>Oligostraca</taxon>
        <taxon>Ostracoda</taxon>
        <taxon>Podocopa</taxon>
        <taxon>Podocopida</taxon>
        <taxon>Darwinulocopina</taxon>
        <taxon>Darwinuloidea</taxon>
        <taxon>Darwinulidae</taxon>
        <taxon>Darwinula</taxon>
    </lineage>
</organism>
<dbReference type="PANTHER" id="PTHR10574:SF435">
    <property type="entry name" value="LAMININ SUBUNIT GAMMA-1"/>
    <property type="match status" value="1"/>
</dbReference>
<gene>
    <name evidence="5" type="ORF">DSTB1V02_LOCUS6679</name>
</gene>
<keyword evidence="2" id="KW-0424">Laminin EGF-like domain</keyword>
<protein>
    <recommendedName>
        <fullName evidence="4">Laminin N-terminal domain-containing protein</fullName>
    </recommendedName>
</protein>
<dbReference type="PROSITE" id="PS51117">
    <property type="entry name" value="LAMININ_NTER"/>
    <property type="match status" value="1"/>
</dbReference>
<dbReference type="GO" id="GO:0005604">
    <property type="term" value="C:basement membrane"/>
    <property type="evidence" value="ECO:0007669"/>
    <property type="project" value="TreeGrafter"/>
</dbReference>
<feature type="compositionally biased region" description="Low complexity" evidence="3">
    <location>
        <begin position="81"/>
        <end position="90"/>
    </location>
</feature>
<dbReference type="EMBL" id="CAJPEV010001253">
    <property type="protein sequence ID" value="CAG0891649.1"/>
    <property type="molecule type" value="Genomic_DNA"/>
</dbReference>